<sequence length="605" mass="68497">MPYYSLREFITRLEQEGELIRIKETVSPILEISEITDRVSKLPGGGKALLFESVEGSEMPVLINAFGSQRRMNLALGVDDIEAVPREIEKYIKIAPPTTLLEKAKMIPMLLQASQFPPRTVRQAPCQEVVLKGDEVDLGKIPILQCWPDDAGRFITFPIVVNRSYDGAVRNVGLYRMQIYDKNTTAMHWHIHKDGAHFFHEFKKHGKIMETAVAIGADPTVCYAASAPLPYGIDEFLLSGFLRKSPTPLVKCKTVDLEVPATAEIVLEGYIDPRESRIEGPFGDHTGYYSHDGPYPVFHVTAITHRKNPIYLTTIVGKPPQEDLYLGRATERIFLPLMRTQLPEIVDMDMPAEGVFHNLVIISIDKRFPMQGRRLMNALWGMGQMSFVKIIFVVDETLDVHDYKAVAFALLNKLNLKRDLYFSEGILDVLNHASDQALYGSKLGIDLTTKTEDEPGYADPREATKANAEDFEAERVLKKFPQIRACQILQIDARLSVLFAATRKTAAHQSRELIEQFLNDASTEDVSILIVIEEHEDPSDLSTALWKTLNNIDPRRDIYQINGRLGIDASRKYEEEGYQQGWPEEIIMTDAIKQRVSERFQSLFS</sequence>
<dbReference type="SUPFAM" id="SSF143968">
    <property type="entry name" value="UbiD C-terminal domain-like"/>
    <property type="match status" value="2"/>
</dbReference>
<evidence type="ECO:0000259" key="4">
    <source>
        <dbReference type="Pfam" id="PF20696"/>
    </source>
</evidence>
<dbReference type="PANTHER" id="PTHR30108">
    <property type="entry name" value="3-OCTAPRENYL-4-HYDROXYBENZOATE CARBOXY-LYASE-RELATED"/>
    <property type="match status" value="1"/>
</dbReference>
<dbReference type="KEGG" id="nva:G3M78_09145"/>
<evidence type="ECO:0000313" key="6">
    <source>
        <dbReference type="Proteomes" id="UP000594464"/>
    </source>
</evidence>
<dbReference type="GO" id="GO:0006744">
    <property type="term" value="P:ubiquinone biosynthetic process"/>
    <property type="evidence" value="ECO:0007669"/>
    <property type="project" value="TreeGrafter"/>
</dbReference>
<accession>A0A7T0C2V9</accession>
<evidence type="ECO:0000259" key="3">
    <source>
        <dbReference type="Pfam" id="PF20695"/>
    </source>
</evidence>
<dbReference type="GO" id="GO:0005829">
    <property type="term" value="C:cytosol"/>
    <property type="evidence" value="ECO:0007669"/>
    <property type="project" value="TreeGrafter"/>
</dbReference>
<dbReference type="EMBL" id="CP048620">
    <property type="protein sequence ID" value="QPJ65549.1"/>
    <property type="molecule type" value="Genomic_DNA"/>
</dbReference>
<evidence type="ECO:0000313" key="5">
    <source>
        <dbReference type="EMBL" id="QPJ65549.1"/>
    </source>
</evidence>
<proteinExistence type="inferred from homology"/>
<feature type="domain" description="3-octaprenyl-4-hydroxybenzoate carboxy-lyase-like Rift-related" evidence="2">
    <location>
        <begin position="121"/>
        <end position="319"/>
    </location>
</feature>
<name>A0A7T0C2V9_9BACT</name>
<dbReference type="NCBIfam" id="TIGR00148">
    <property type="entry name" value="UbiD family decarboxylase"/>
    <property type="match status" value="1"/>
</dbReference>
<dbReference type="InterPro" id="IPR048304">
    <property type="entry name" value="UbiD_Rift_dom"/>
</dbReference>
<dbReference type="Pfam" id="PF20695">
    <property type="entry name" value="UbiD_N"/>
    <property type="match status" value="1"/>
</dbReference>
<comment type="similarity">
    <text evidence="1">Belongs to the UbiD family.</text>
</comment>
<dbReference type="GO" id="GO:0008694">
    <property type="term" value="F:4-hydroxy-3-polyprenylbenzoate decarboxylase activity"/>
    <property type="evidence" value="ECO:0007669"/>
    <property type="project" value="TreeGrafter"/>
</dbReference>
<protein>
    <submittedName>
        <fullName evidence="5">Menaquinone biosynthesis decarboxylase</fullName>
    </submittedName>
</protein>
<reference evidence="6" key="1">
    <citation type="submission" date="2020-02" db="EMBL/GenBank/DDBJ databases">
        <title>Genomic and physiological characterization of two novel Nitrospinaceae genera.</title>
        <authorList>
            <person name="Mueller A.J."/>
            <person name="Jung M.-Y."/>
            <person name="Strachan C.R."/>
            <person name="Herbold C.W."/>
            <person name="Kirkegaard R.H."/>
            <person name="Daims H."/>
        </authorList>
    </citation>
    <scope>NUCLEOTIDE SEQUENCE [LARGE SCALE GENOMIC DNA]</scope>
</reference>
<dbReference type="InterPro" id="IPR002830">
    <property type="entry name" value="UbiD"/>
</dbReference>
<gene>
    <name evidence="5" type="ORF">G3M78_09145</name>
</gene>
<evidence type="ECO:0000256" key="1">
    <source>
        <dbReference type="ARBA" id="ARBA00010021"/>
    </source>
</evidence>
<dbReference type="Gene3D" id="3.40.1670.10">
    <property type="entry name" value="UbiD C-terminal domain-like"/>
    <property type="match status" value="2"/>
</dbReference>
<feature type="domain" description="3-octaprenyl-4-hydroxybenzoate carboxy-lyase-like N-terminal" evidence="3">
    <location>
        <begin position="10"/>
        <end position="85"/>
    </location>
</feature>
<dbReference type="AlphaFoldDB" id="A0A7T0C2V9"/>
<feature type="domain" description="3-octaprenyl-4-hydroxybenzoate carboxy-lyase-like C-terminal" evidence="4">
    <location>
        <begin position="325"/>
        <end position="446"/>
    </location>
</feature>
<feature type="domain" description="3-octaprenyl-4-hydroxybenzoate carboxy-lyase-like C-terminal" evidence="4">
    <location>
        <begin position="480"/>
        <end position="563"/>
    </location>
</feature>
<evidence type="ECO:0000259" key="2">
    <source>
        <dbReference type="Pfam" id="PF01977"/>
    </source>
</evidence>
<dbReference type="NCBIfam" id="TIGR03701">
    <property type="entry name" value="mena_SCO4490"/>
    <property type="match status" value="1"/>
</dbReference>
<dbReference type="InterPro" id="IPR049381">
    <property type="entry name" value="UbiD-like_C"/>
</dbReference>
<organism evidence="5 6">
    <name type="scientific">Candidatus Nitrohelix vancouverensis</name>
    <dbReference type="NCBI Taxonomy" id="2705534"/>
    <lineage>
        <taxon>Bacteria</taxon>
        <taxon>Pseudomonadati</taxon>
        <taxon>Nitrospinota/Tectimicrobiota group</taxon>
        <taxon>Nitrospinota</taxon>
        <taxon>Nitrospinia</taxon>
        <taxon>Nitrospinales</taxon>
        <taxon>Nitrospinaceae</taxon>
        <taxon>Candidatus Nitrohelix</taxon>
    </lineage>
</organism>
<dbReference type="InterPro" id="IPR049383">
    <property type="entry name" value="UbiD-like_N"/>
</dbReference>
<dbReference type="Pfam" id="PF20696">
    <property type="entry name" value="UbiD_C"/>
    <property type="match status" value="2"/>
</dbReference>
<dbReference type="SUPFAM" id="SSF50475">
    <property type="entry name" value="FMN-binding split barrel"/>
    <property type="match status" value="1"/>
</dbReference>
<dbReference type="Proteomes" id="UP000594464">
    <property type="component" value="Chromosome"/>
</dbReference>
<dbReference type="InterPro" id="IPR022390">
    <property type="entry name" value="HBDC"/>
</dbReference>
<dbReference type="PANTHER" id="PTHR30108:SF17">
    <property type="entry name" value="FERULIC ACID DECARBOXYLASE 1"/>
    <property type="match status" value="1"/>
</dbReference>
<dbReference type="Pfam" id="PF01977">
    <property type="entry name" value="UbiD"/>
    <property type="match status" value="1"/>
</dbReference>